<dbReference type="PANTHER" id="PTHR38886:SF1">
    <property type="entry name" value="NACHT-NTPASE AND P-LOOP NTPASES N-TERMINAL DOMAIN-CONTAINING PROTEIN"/>
    <property type="match status" value="1"/>
</dbReference>
<feature type="region of interest" description="Disordered" evidence="1">
    <location>
        <begin position="64"/>
        <end position="83"/>
    </location>
</feature>
<dbReference type="Proteomes" id="UP000319257">
    <property type="component" value="Unassembled WGS sequence"/>
</dbReference>
<dbReference type="STRING" id="1093900.A0A507AY54"/>
<organism evidence="2 3">
    <name type="scientific">Thyridium curvatum</name>
    <dbReference type="NCBI Taxonomy" id="1093900"/>
    <lineage>
        <taxon>Eukaryota</taxon>
        <taxon>Fungi</taxon>
        <taxon>Dikarya</taxon>
        <taxon>Ascomycota</taxon>
        <taxon>Pezizomycotina</taxon>
        <taxon>Sordariomycetes</taxon>
        <taxon>Sordariomycetidae</taxon>
        <taxon>Thyridiales</taxon>
        <taxon>Thyridiaceae</taxon>
        <taxon>Thyridium</taxon>
    </lineage>
</organism>
<gene>
    <name evidence="2" type="ORF">E0L32_000750</name>
</gene>
<dbReference type="InParanoid" id="A0A507AY54"/>
<dbReference type="OrthoDB" id="3045089at2759"/>
<evidence type="ECO:0000313" key="3">
    <source>
        <dbReference type="Proteomes" id="UP000319257"/>
    </source>
</evidence>
<sequence length="387" mass="41618">MSNQQNEQQGGLLGGLLGGVTNTLGGVVGGATNAVGGVVGGVGKGLGEGVGAIGKGVGEGVSSGTQGLGSTVSGASQNVSDTTKNVGQSVQGALGTNEHTGKAQTADNPLGFAQEYQELCRDLDAFVQILLQVVATHQRHKPTPYLDGVDALTRAIIKDCAGLIQTTLNSLRARYGDSLGRDGIESHRKLQGMFKKIRWSMLEQSRLQVLQEKVQKSTQRLPLLTALAIQQSQPFESKATLDRIDALDHHLTNSCHVENEEIRRLLNDIQQMHQHQQQKIAVQNDQLFQVRDISASVLASTKASFTAIIQVRGTLVRLALDVKAVQSLVQESISLRSLDPTKEVPVIIEDALGRHFSIPAEWIENLDWNVRSLSRSNDDFMSGPKIA</sequence>
<dbReference type="PANTHER" id="PTHR38886">
    <property type="entry name" value="SESA DOMAIN-CONTAINING PROTEIN"/>
    <property type="match status" value="1"/>
</dbReference>
<dbReference type="EMBL" id="SKBQ01000003">
    <property type="protein sequence ID" value="TPX12573.1"/>
    <property type="molecule type" value="Genomic_DNA"/>
</dbReference>
<accession>A0A507AY54</accession>
<name>A0A507AY54_9PEZI</name>
<reference evidence="2 3" key="1">
    <citation type="submission" date="2019-06" db="EMBL/GenBank/DDBJ databases">
        <title>Draft genome sequence of the filamentous fungus Phialemoniopsis curvata isolated from diesel fuel.</title>
        <authorList>
            <person name="Varaljay V.A."/>
            <person name="Lyon W.J."/>
            <person name="Crouch A.L."/>
            <person name="Drake C.E."/>
            <person name="Hollomon J.M."/>
            <person name="Nadeau L.J."/>
            <person name="Nunn H.S."/>
            <person name="Stevenson B.S."/>
            <person name="Bojanowski C.L."/>
            <person name="Crookes-Goodson W.J."/>
        </authorList>
    </citation>
    <scope>NUCLEOTIDE SEQUENCE [LARGE SCALE GENOMIC DNA]</scope>
    <source>
        <strain evidence="2 3">D216</strain>
    </source>
</reference>
<evidence type="ECO:0000256" key="1">
    <source>
        <dbReference type="SAM" id="MobiDB-lite"/>
    </source>
</evidence>
<dbReference type="GeneID" id="41968197"/>
<keyword evidence="3" id="KW-1185">Reference proteome</keyword>
<dbReference type="RefSeq" id="XP_030994284.1">
    <property type="nucleotide sequence ID" value="XM_031142255.1"/>
</dbReference>
<dbReference type="AlphaFoldDB" id="A0A507AY54"/>
<proteinExistence type="predicted"/>
<protein>
    <submittedName>
        <fullName evidence="2">Uncharacterized protein</fullName>
    </submittedName>
</protein>
<comment type="caution">
    <text evidence="2">The sequence shown here is derived from an EMBL/GenBank/DDBJ whole genome shotgun (WGS) entry which is preliminary data.</text>
</comment>
<evidence type="ECO:0000313" key="2">
    <source>
        <dbReference type="EMBL" id="TPX12573.1"/>
    </source>
</evidence>